<feature type="region of interest" description="Disordered" evidence="1">
    <location>
        <begin position="374"/>
        <end position="424"/>
    </location>
</feature>
<sequence>MQAAVDGDGRQGEARGMAYDQPGRAASAEPSPGVPATVLENVFDDPTHGEPGRDRVAVHVVWELLLLLALAGLAYLLWRADADALRGDRLRSLLVDVVALGLLALAAGLSLRTAAVNLAVGPVAVAAGLHLAEQGDRGLREALVPALVVAALGGLALALAVVVLHVPGWAASLAGAAGVVAWIEQRTAPVTLQGAHDPRGVAFHLFAGFAAVAVLGGLFGAIRAVRRLVGRFRPVADPAHRRGTVAAVVTATALVCSTVLAMLAGALLAANGTGPVVPGTGLDWTVLAVGVAMLGGTSAYGRRGGILGTLLAVSLVVVLLDWTAVEGRTLSRWAVGGAALAVGLVVTRLVEAYGRPRGVTGEVADVAPVSDGSISSGWTLTRPGPADTWTPALPTPTPAADTPPDPWEAPRWDTGPGRWDDRDR</sequence>
<feature type="transmembrane region" description="Helical" evidence="2">
    <location>
        <begin position="144"/>
        <end position="166"/>
    </location>
</feature>
<name>A0A1C5IEV3_9ACTN</name>
<feature type="transmembrane region" description="Helical" evidence="2">
    <location>
        <begin position="201"/>
        <end position="222"/>
    </location>
</feature>
<evidence type="ECO:0000256" key="1">
    <source>
        <dbReference type="SAM" id="MobiDB-lite"/>
    </source>
</evidence>
<protein>
    <submittedName>
        <fullName evidence="3">Monosaccharide ABC transporter membrane protein, CUT2 family</fullName>
    </submittedName>
</protein>
<keyword evidence="4" id="KW-1185">Reference proteome</keyword>
<feature type="transmembrane region" description="Helical" evidence="2">
    <location>
        <begin position="56"/>
        <end position="78"/>
    </location>
</feature>
<keyword evidence="2" id="KW-0812">Transmembrane</keyword>
<reference evidence="4" key="1">
    <citation type="submission" date="2016-06" db="EMBL/GenBank/DDBJ databases">
        <authorList>
            <person name="Varghese N."/>
        </authorList>
    </citation>
    <scope>NUCLEOTIDE SEQUENCE [LARGE SCALE GENOMIC DNA]</scope>
    <source>
        <strain evidence="4">DSM 43171</strain>
    </source>
</reference>
<gene>
    <name evidence="3" type="ORF">GA0070560_110126</name>
</gene>
<keyword evidence="2" id="KW-0472">Membrane</keyword>
<dbReference type="Proteomes" id="UP000199408">
    <property type="component" value="Unassembled WGS sequence"/>
</dbReference>
<feature type="compositionally biased region" description="Pro residues" evidence="1">
    <location>
        <begin position="393"/>
        <end position="407"/>
    </location>
</feature>
<evidence type="ECO:0000313" key="3">
    <source>
        <dbReference type="EMBL" id="SCG56531.1"/>
    </source>
</evidence>
<evidence type="ECO:0000256" key="2">
    <source>
        <dbReference type="SAM" id="Phobius"/>
    </source>
</evidence>
<proteinExistence type="predicted"/>
<dbReference type="STRING" id="47864.GA0070560_110126"/>
<evidence type="ECO:0000313" key="4">
    <source>
        <dbReference type="Proteomes" id="UP000199408"/>
    </source>
</evidence>
<feature type="transmembrane region" description="Helical" evidence="2">
    <location>
        <begin position="306"/>
        <end position="324"/>
    </location>
</feature>
<feature type="transmembrane region" description="Helical" evidence="2">
    <location>
        <begin position="90"/>
        <end position="109"/>
    </location>
</feature>
<feature type="transmembrane region" description="Helical" evidence="2">
    <location>
        <begin position="115"/>
        <end position="132"/>
    </location>
</feature>
<keyword evidence="2" id="KW-1133">Transmembrane helix</keyword>
<feature type="transmembrane region" description="Helical" evidence="2">
    <location>
        <begin position="330"/>
        <end position="350"/>
    </location>
</feature>
<feature type="transmembrane region" description="Helical" evidence="2">
    <location>
        <begin position="243"/>
        <end position="270"/>
    </location>
</feature>
<accession>A0A1C5IEV3</accession>
<feature type="transmembrane region" description="Helical" evidence="2">
    <location>
        <begin position="276"/>
        <end position="294"/>
    </location>
</feature>
<dbReference type="EMBL" id="FMDN01000010">
    <property type="protein sequence ID" value="SCG56531.1"/>
    <property type="molecule type" value="Genomic_DNA"/>
</dbReference>
<dbReference type="AlphaFoldDB" id="A0A1C5IEV3"/>
<organism evidence="3 4">
    <name type="scientific">Micromonospora halophytica</name>
    <dbReference type="NCBI Taxonomy" id="47864"/>
    <lineage>
        <taxon>Bacteria</taxon>
        <taxon>Bacillati</taxon>
        <taxon>Actinomycetota</taxon>
        <taxon>Actinomycetes</taxon>
        <taxon>Micromonosporales</taxon>
        <taxon>Micromonosporaceae</taxon>
        <taxon>Micromonospora</taxon>
    </lineage>
</organism>